<evidence type="ECO:0000313" key="2">
    <source>
        <dbReference type="Proteomes" id="UP001165064"/>
    </source>
</evidence>
<gene>
    <name evidence="1" type="ORF">Amon02_000457400</name>
</gene>
<sequence length="701" mass="76744">MHNLTLSANKPKPSFPTKTTLKSLINFDTIVQYVDWSSVDLSSMANSKVLTLNVVVTNSLKDLVIVKLNIGFDDDENTGVVGAGNGNERPAQPQSRSQVQLDYTKPVVSKSATTRTTTSATHIQSATAIGGGGGGSGGISVGEHQDPLLRKISKLQNLSATSIKIVSITLDPTQHYLTMLYQFKLPQQSNYLDLRMYSQLEDLFVCVLPLFDNTNTNTTTNQLTTASITASAPTITTVATSTTDAALARDDGIESIGGSHGGLGGTSTGGIGFTGSNNIDEFGGDRRKRRRSNHLNLSNPYPNHTTSANRLVNGYGGCVGYDLIHDCFGFLKEDEMENEIGNGKGNGSARVERGVSVGERMDESVKIGKELINVGSASFNPNFVNSLLKLDEFYRGVPRMEIVRFVQGGGVGFLKLVQCKFDLLVHKFQGKVQELGLKQIVDDVEGGKEGHGDGDVEMTTAIFNTAGGKEKNDAKKEKQKKQKKETELDPFEVLADELYRGFEINQLRLLNVVSGMYLDGLKLDIHGGGNGSVIEIENENEKEKEDKEESESDVNDDEEDESKDDETGYKKSKEKEKQQVEDTTTTTTKETPAAAIPKTTCNFNLMFLKLIAKISIMLVDSNYIELQDELDELIPSSRANIKPNSSTNPRVNTRANTRTIINPNDTTPNSEFPNINRIIPKRWINDKSNLPKKNPVSENDR</sequence>
<name>A0ACB5T442_AMBMO</name>
<accession>A0ACB5T442</accession>
<reference evidence="1" key="1">
    <citation type="submission" date="2023-04" db="EMBL/GenBank/DDBJ databases">
        <title>Ambrosiozyma monospora NBRC 10751.</title>
        <authorList>
            <person name="Ichikawa N."/>
            <person name="Sato H."/>
            <person name="Tonouchi N."/>
        </authorList>
    </citation>
    <scope>NUCLEOTIDE SEQUENCE</scope>
    <source>
        <strain evidence="1">NBRC 10751</strain>
    </source>
</reference>
<proteinExistence type="predicted"/>
<protein>
    <submittedName>
        <fullName evidence="1">Unnamed protein product</fullName>
    </submittedName>
</protein>
<evidence type="ECO:0000313" key="1">
    <source>
        <dbReference type="EMBL" id="GME80694.1"/>
    </source>
</evidence>
<organism evidence="1 2">
    <name type="scientific">Ambrosiozyma monospora</name>
    <name type="common">Yeast</name>
    <name type="synonym">Endomycopsis monosporus</name>
    <dbReference type="NCBI Taxonomy" id="43982"/>
    <lineage>
        <taxon>Eukaryota</taxon>
        <taxon>Fungi</taxon>
        <taxon>Dikarya</taxon>
        <taxon>Ascomycota</taxon>
        <taxon>Saccharomycotina</taxon>
        <taxon>Pichiomycetes</taxon>
        <taxon>Pichiales</taxon>
        <taxon>Pichiaceae</taxon>
        <taxon>Ambrosiozyma</taxon>
    </lineage>
</organism>
<dbReference type="EMBL" id="BSXS01003170">
    <property type="protein sequence ID" value="GME80694.1"/>
    <property type="molecule type" value="Genomic_DNA"/>
</dbReference>
<dbReference type="Proteomes" id="UP001165064">
    <property type="component" value="Unassembled WGS sequence"/>
</dbReference>
<keyword evidence="2" id="KW-1185">Reference proteome</keyword>
<comment type="caution">
    <text evidence="1">The sequence shown here is derived from an EMBL/GenBank/DDBJ whole genome shotgun (WGS) entry which is preliminary data.</text>
</comment>